<feature type="signal peptide" evidence="1">
    <location>
        <begin position="1"/>
        <end position="18"/>
    </location>
</feature>
<accession>A0ABT7F6X1</accession>
<keyword evidence="3" id="KW-1185">Reference proteome</keyword>
<proteinExistence type="predicted"/>
<dbReference type="EMBL" id="JASNJD010000023">
    <property type="protein sequence ID" value="MDK3020255.1"/>
    <property type="molecule type" value="Genomic_DNA"/>
</dbReference>
<dbReference type="RefSeq" id="WP_284482945.1">
    <property type="nucleotide sequence ID" value="NZ_JASNJD010000023.1"/>
</dbReference>
<name>A0ABT7F6X1_9RHOB</name>
<comment type="caution">
    <text evidence="2">The sequence shown here is derived from an EMBL/GenBank/DDBJ whole genome shotgun (WGS) entry which is preliminary data.</text>
</comment>
<dbReference type="Proteomes" id="UP001243757">
    <property type="component" value="Unassembled WGS sequence"/>
</dbReference>
<evidence type="ECO:0000313" key="3">
    <source>
        <dbReference type="Proteomes" id="UP001243757"/>
    </source>
</evidence>
<reference evidence="2 3" key="1">
    <citation type="submission" date="2023-05" db="EMBL/GenBank/DDBJ databases">
        <title>Pseudodonghicola sp. nov.</title>
        <authorList>
            <person name="Huang J."/>
        </authorList>
    </citation>
    <scope>NUCLEOTIDE SEQUENCE [LARGE SCALE GENOMIC DNA]</scope>
    <source>
        <strain evidence="2 3">IC7</strain>
    </source>
</reference>
<protein>
    <submittedName>
        <fullName evidence="2">Uncharacterized protein</fullName>
    </submittedName>
</protein>
<evidence type="ECO:0000313" key="2">
    <source>
        <dbReference type="EMBL" id="MDK3020255.1"/>
    </source>
</evidence>
<gene>
    <name evidence="2" type="ORF">QO033_21440</name>
</gene>
<sequence length="125" mass="13794">MNTPLLALSLCLLPAVLAAQEWGVFGQGDWPGTLHQDAPMRFYDPSQPFLAPDGSVRRGFEADVIDAGGWRDFGRFSVQPGGKICVDLGEGYRDCAVYLKDGQMRMLVRDSEGRLPFRFELGLGK</sequence>
<keyword evidence="1" id="KW-0732">Signal</keyword>
<feature type="chain" id="PRO_5046902574" evidence="1">
    <location>
        <begin position="19"/>
        <end position="125"/>
    </location>
</feature>
<evidence type="ECO:0000256" key="1">
    <source>
        <dbReference type="SAM" id="SignalP"/>
    </source>
</evidence>
<organism evidence="2 3">
    <name type="scientific">Pseudodonghicola flavimaris</name>
    <dbReference type="NCBI Taxonomy" id="3050036"/>
    <lineage>
        <taxon>Bacteria</taxon>
        <taxon>Pseudomonadati</taxon>
        <taxon>Pseudomonadota</taxon>
        <taxon>Alphaproteobacteria</taxon>
        <taxon>Rhodobacterales</taxon>
        <taxon>Paracoccaceae</taxon>
        <taxon>Pseudodonghicola</taxon>
    </lineage>
</organism>